<evidence type="ECO:0000313" key="7">
    <source>
        <dbReference type="EMBL" id="HJA84041.1"/>
    </source>
</evidence>
<feature type="chain" id="PRO_5039028576" evidence="4">
    <location>
        <begin position="21"/>
        <end position="776"/>
    </location>
</feature>
<dbReference type="GO" id="GO:0009279">
    <property type="term" value="C:cell outer membrane"/>
    <property type="evidence" value="ECO:0007669"/>
    <property type="project" value="UniProtKB-SubCell"/>
</dbReference>
<dbReference type="Gene3D" id="2.170.130.10">
    <property type="entry name" value="TonB-dependent receptor, plug domain"/>
    <property type="match status" value="1"/>
</dbReference>
<dbReference type="Proteomes" id="UP000823860">
    <property type="component" value="Unassembled WGS sequence"/>
</dbReference>
<dbReference type="Pfam" id="PF14905">
    <property type="entry name" value="OMP_b-brl_3"/>
    <property type="match status" value="1"/>
</dbReference>
<evidence type="ECO:0000313" key="8">
    <source>
        <dbReference type="Proteomes" id="UP000823860"/>
    </source>
</evidence>
<feature type="domain" description="TonB-dependent receptor plug" evidence="5">
    <location>
        <begin position="124"/>
        <end position="201"/>
    </location>
</feature>
<dbReference type="InterPro" id="IPR012910">
    <property type="entry name" value="Plug_dom"/>
</dbReference>
<dbReference type="SUPFAM" id="SSF49464">
    <property type="entry name" value="Carboxypeptidase regulatory domain-like"/>
    <property type="match status" value="1"/>
</dbReference>
<sequence length="776" mass="88410">MKQRIAFLCLSLLATFAVRAQSLTGKLIDENYQPLPYANIVLLSLPDSAFVAGVVSGDDGTFTLNAACRNRLIRISSIGYTTLYKECTGQDLGILQLQPDAQMLGEVVVKADLPKVRIKGDAQVTTVQGSILEQAGTGNDLLNKLPGVSADEGTVNVFGSGEAEIYINGRKMRDASELDQLESDNIKRVEVVRNPGARYDAEVQAVVRIYTKRPQGEGFGFNNRFLTRYQYGWTMLDQFNFNYRKGGFDLSGMLYGSKFSGEDNKTLTTETFLDNTWRQESLISTTGGSHNVSAMLSLNYQFNENHSIGVRYDFDRTPKDWWDINPLYSHVFRDDELYEENISRNRQRNPSTSHTLNIYYNGQAGDWNIDFNADGLWAYSKSFQDTWEHYTTVGEAMQEQNVTSYNKDENTLYAAKLIVSRPLWEGNLSFGGEYTYTNHTNTYINDQGILDNDYSNIEENAASAFLEYARSFGQLQATAGVRYEHITSNYYYENDVRVDEQSRTYDNVFPTLSLSLPVGKTQLSLSYTGSIYRPPYYLLRSNITYANRYTYESGNPLLRPSIINRLSLDASWKWIYFNVKYIHGKDAIIQQGNTYSADNPAITLISYVNKYNSDKLYATLSLSPTFGPWSPQLTLMLLQQWYMVDMPDGTRRNFNNPMGNFAWRNNFRLPWGLLLDVDAWLDTPGENENYHLVKSAWSVDVGLRKSFFDERLSLQLQGQNLFNSSDSDGTIFGGNRLMTIDQESRRRFTLTLRYKFNPAKSKYKGTGAGQEQRSRM</sequence>
<keyword evidence="2" id="KW-0472">Membrane</keyword>
<dbReference type="InterPro" id="IPR036942">
    <property type="entry name" value="Beta-barrel_TonB_sf"/>
</dbReference>
<dbReference type="AlphaFoldDB" id="A0A9D2HTG1"/>
<proteinExistence type="predicted"/>
<feature type="signal peptide" evidence="4">
    <location>
        <begin position="1"/>
        <end position="20"/>
    </location>
</feature>
<evidence type="ECO:0000256" key="1">
    <source>
        <dbReference type="ARBA" id="ARBA00004442"/>
    </source>
</evidence>
<evidence type="ECO:0000259" key="6">
    <source>
        <dbReference type="Pfam" id="PF14905"/>
    </source>
</evidence>
<evidence type="ECO:0000256" key="2">
    <source>
        <dbReference type="ARBA" id="ARBA00023136"/>
    </source>
</evidence>
<reference evidence="7" key="1">
    <citation type="journal article" date="2021" name="PeerJ">
        <title>Extensive microbial diversity within the chicken gut microbiome revealed by metagenomics and culture.</title>
        <authorList>
            <person name="Gilroy R."/>
            <person name="Ravi A."/>
            <person name="Getino M."/>
            <person name="Pursley I."/>
            <person name="Horton D.L."/>
            <person name="Alikhan N.F."/>
            <person name="Baker D."/>
            <person name="Gharbi K."/>
            <person name="Hall N."/>
            <person name="Watson M."/>
            <person name="Adriaenssens E.M."/>
            <person name="Foster-Nyarko E."/>
            <person name="Jarju S."/>
            <person name="Secka A."/>
            <person name="Antonio M."/>
            <person name="Oren A."/>
            <person name="Chaudhuri R.R."/>
            <person name="La Ragione R."/>
            <person name="Hildebrand F."/>
            <person name="Pallen M.J."/>
        </authorList>
    </citation>
    <scope>NUCLEOTIDE SEQUENCE</scope>
    <source>
        <strain evidence="7">ChiHecec1B25-7008</strain>
    </source>
</reference>
<dbReference type="Gene3D" id="2.40.170.20">
    <property type="entry name" value="TonB-dependent receptor, beta-barrel domain"/>
    <property type="match status" value="1"/>
</dbReference>
<dbReference type="SUPFAM" id="SSF56935">
    <property type="entry name" value="Porins"/>
    <property type="match status" value="1"/>
</dbReference>
<dbReference type="InterPro" id="IPR037066">
    <property type="entry name" value="Plug_dom_sf"/>
</dbReference>
<dbReference type="Pfam" id="PF07715">
    <property type="entry name" value="Plug"/>
    <property type="match status" value="1"/>
</dbReference>
<name>A0A9D2HTG1_9BACE</name>
<gene>
    <name evidence="7" type="ORF">H9785_08750</name>
</gene>
<dbReference type="InterPro" id="IPR041700">
    <property type="entry name" value="OMP_b-brl_3"/>
</dbReference>
<dbReference type="EMBL" id="DWZE01000103">
    <property type="protein sequence ID" value="HJA84041.1"/>
    <property type="molecule type" value="Genomic_DNA"/>
</dbReference>
<evidence type="ECO:0000259" key="5">
    <source>
        <dbReference type="Pfam" id="PF07715"/>
    </source>
</evidence>
<keyword evidence="4" id="KW-0732">Signal</keyword>
<protein>
    <submittedName>
        <fullName evidence="7">Outer membrane beta-barrel protein</fullName>
    </submittedName>
</protein>
<comment type="subcellular location">
    <subcellularLocation>
        <location evidence="1">Cell outer membrane</location>
    </subcellularLocation>
</comment>
<feature type="domain" description="Outer membrane protein beta-barrel" evidence="6">
    <location>
        <begin position="380"/>
        <end position="754"/>
    </location>
</feature>
<comment type="caution">
    <text evidence="7">The sequence shown here is derived from an EMBL/GenBank/DDBJ whole genome shotgun (WGS) entry which is preliminary data.</text>
</comment>
<accession>A0A9D2HTG1</accession>
<keyword evidence="3" id="KW-0998">Cell outer membrane</keyword>
<reference evidence="7" key="2">
    <citation type="submission" date="2021-04" db="EMBL/GenBank/DDBJ databases">
        <authorList>
            <person name="Gilroy R."/>
        </authorList>
    </citation>
    <scope>NUCLEOTIDE SEQUENCE</scope>
    <source>
        <strain evidence="7">ChiHecec1B25-7008</strain>
    </source>
</reference>
<evidence type="ECO:0000256" key="3">
    <source>
        <dbReference type="ARBA" id="ARBA00023237"/>
    </source>
</evidence>
<organism evidence="7 8">
    <name type="scientific">Candidatus Bacteroides intestinavium</name>
    <dbReference type="NCBI Taxonomy" id="2838469"/>
    <lineage>
        <taxon>Bacteria</taxon>
        <taxon>Pseudomonadati</taxon>
        <taxon>Bacteroidota</taxon>
        <taxon>Bacteroidia</taxon>
        <taxon>Bacteroidales</taxon>
        <taxon>Bacteroidaceae</taxon>
        <taxon>Bacteroides</taxon>
    </lineage>
</organism>
<dbReference type="InterPro" id="IPR008969">
    <property type="entry name" value="CarboxyPept-like_regulatory"/>
</dbReference>
<evidence type="ECO:0000256" key="4">
    <source>
        <dbReference type="SAM" id="SignalP"/>
    </source>
</evidence>
<dbReference type="Pfam" id="PF13715">
    <property type="entry name" value="CarbopepD_reg_2"/>
    <property type="match status" value="1"/>
</dbReference>